<dbReference type="AlphaFoldDB" id="A0A4Z0GL63"/>
<dbReference type="Pfam" id="PF13331">
    <property type="entry name" value="DUF4093"/>
    <property type="match status" value="1"/>
</dbReference>
<evidence type="ECO:0000256" key="7">
    <source>
        <dbReference type="ARBA" id="ARBA00022759"/>
    </source>
</evidence>
<dbReference type="OrthoDB" id="9791329at2"/>
<evidence type="ECO:0000313" key="15">
    <source>
        <dbReference type="Proteomes" id="UP000298347"/>
    </source>
</evidence>
<keyword evidence="15" id="KW-1185">Reference proteome</keyword>
<evidence type="ECO:0000256" key="10">
    <source>
        <dbReference type="ARBA" id="ARBA00022884"/>
    </source>
</evidence>
<keyword evidence="6 11" id="KW-0699">rRNA-binding</keyword>
<feature type="domain" description="Toprim" evidence="13">
    <location>
        <begin position="4"/>
        <end position="87"/>
    </location>
</feature>
<evidence type="ECO:0000256" key="5">
    <source>
        <dbReference type="ARBA" id="ARBA00022723"/>
    </source>
</evidence>
<comment type="similarity">
    <text evidence="11">Belongs to the ribonuclease M5 family.</text>
</comment>
<dbReference type="GO" id="GO:0043822">
    <property type="term" value="F:ribonuclease M5 activity"/>
    <property type="evidence" value="ECO:0007669"/>
    <property type="project" value="UniProtKB-UniRule"/>
</dbReference>
<evidence type="ECO:0000256" key="2">
    <source>
        <dbReference type="ARBA" id="ARBA00022517"/>
    </source>
</evidence>
<accession>A0A4Z0GL63</accession>
<dbReference type="PANTHER" id="PTHR39156">
    <property type="entry name" value="RIBONUCLEASE M5"/>
    <property type="match status" value="1"/>
</dbReference>
<dbReference type="NCBIfam" id="TIGR00334">
    <property type="entry name" value="5S_RNA_mat_M5"/>
    <property type="match status" value="1"/>
</dbReference>
<dbReference type="GO" id="GO:0006364">
    <property type="term" value="P:rRNA processing"/>
    <property type="evidence" value="ECO:0007669"/>
    <property type="project" value="UniProtKB-UniRule"/>
</dbReference>
<dbReference type="EC" id="3.1.26.8" evidence="11 12"/>
<dbReference type="InterPro" id="IPR025156">
    <property type="entry name" value="RNase_M5_C"/>
</dbReference>
<dbReference type="Pfam" id="PF01751">
    <property type="entry name" value="Toprim"/>
    <property type="match status" value="1"/>
</dbReference>
<keyword evidence="10 11" id="KW-0694">RNA-binding</keyword>
<dbReference type="InterPro" id="IPR006171">
    <property type="entry name" value="TOPRIM_dom"/>
</dbReference>
<dbReference type="SUPFAM" id="SSF110455">
    <property type="entry name" value="Toprim domain"/>
    <property type="match status" value="1"/>
</dbReference>
<comment type="subcellular location">
    <subcellularLocation>
        <location evidence="11">Cytoplasm</location>
    </subcellularLocation>
</comment>
<keyword evidence="5" id="KW-0479">Metal-binding</keyword>
<evidence type="ECO:0000256" key="12">
    <source>
        <dbReference type="NCBIfam" id="TIGR00334"/>
    </source>
</evidence>
<keyword evidence="2 11" id="KW-0690">Ribosome biogenesis</keyword>
<comment type="catalytic activity">
    <reaction evidence="11">
        <text>Endonucleolytic cleavage of RNA, removing 21 and 42 nucleotides, respectively, from the 5'- and 3'-termini of a 5S-rRNA precursor.</text>
        <dbReference type="EC" id="3.1.26.8"/>
    </reaction>
</comment>
<dbReference type="GO" id="GO:0046872">
    <property type="term" value="F:metal ion binding"/>
    <property type="evidence" value="ECO:0007669"/>
    <property type="project" value="UniProtKB-KW"/>
</dbReference>
<dbReference type="GO" id="GO:0005737">
    <property type="term" value="C:cytoplasm"/>
    <property type="evidence" value="ECO:0007669"/>
    <property type="project" value="UniProtKB-SubCell"/>
</dbReference>
<dbReference type="PROSITE" id="PS50880">
    <property type="entry name" value="TOPRIM"/>
    <property type="match status" value="1"/>
</dbReference>
<sequence>MIVKEIIVVEGRSDTEAIRHAVDADTIETNGSRVSRRTIDAIRNAQSRRGVIVLTDPDYPGERIRKIVSREVPGCKHAFITRKQGQGAANESLGIEHASPAAIREALSKIYTQIDEPEEQISLERLREYGLLGGQESRALRQKLGDTLKIGYTNGKQLYKRLRMFQITPEELERAMASIKGGGSAGD</sequence>
<keyword evidence="3 11" id="KW-0698">rRNA processing</keyword>
<evidence type="ECO:0000256" key="3">
    <source>
        <dbReference type="ARBA" id="ARBA00022552"/>
    </source>
</evidence>
<keyword evidence="7 11" id="KW-0255">Endonuclease</keyword>
<dbReference type="CDD" id="cd01027">
    <property type="entry name" value="TOPRIM_RNase_M5_like"/>
    <property type="match status" value="1"/>
</dbReference>
<dbReference type="Gene3D" id="3.40.1360.10">
    <property type="match status" value="1"/>
</dbReference>
<organism evidence="14 15">
    <name type="scientific">Sporolactobacillus shoreae</name>
    <dbReference type="NCBI Taxonomy" id="1465501"/>
    <lineage>
        <taxon>Bacteria</taxon>
        <taxon>Bacillati</taxon>
        <taxon>Bacillota</taxon>
        <taxon>Bacilli</taxon>
        <taxon>Bacillales</taxon>
        <taxon>Sporolactobacillaceae</taxon>
        <taxon>Sporolactobacillus</taxon>
    </lineage>
</organism>
<dbReference type="PANTHER" id="PTHR39156:SF1">
    <property type="entry name" value="RIBONUCLEASE M5"/>
    <property type="match status" value="1"/>
</dbReference>
<keyword evidence="1 11" id="KW-0963">Cytoplasm</keyword>
<evidence type="ECO:0000259" key="13">
    <source>
        <dbReference type="PROSITE" id="PS50880"/>
    </source>
</evidence>
<comment type="caution">
    <text evidence="14">The sequence shown here is derived from an EMBL/GenBank/DDBJ whole genome shotgun (WGS) entry which is preliminary data.</text>
</comment>
<dbReference type="InterPro" id="IPR004466">
    <property type="entry name" value="RNase_M5"/>
</dbReference>
<evidence type="ECO:0000256" key="8">
    <source>
        <dbReference type="ARBA" id="ARBA00022801"/>
    </source>
</evidence>
<proteinExistence type="inferred from homology"/>
<evidence type="ECO:0000313" key="14">
    <source>
        <dbReference type="EMBL" id="TGA96516.1"/>
    </source>
</evidence>
<keyword evidence="4 11" id="KW-0540">Nuclease</keyword>
<reference evidence="14 15" key="1">
    <citation type="journal article" date="2015" name="Int. J. Syst. Evol. Microbiol.">
        <title>Sporolactobacillus shoreae sp. nov. and Sporolactobacillus spathodeae sp. nov., two spore-forming lactic acid bacteria isolated from tree barks in Thailand.</title>
        <authorList>
            <person name="Thamacharoensuk T."/>
            <person name="Kitahara M."/>
            <person name="Ohkuma M."/>
            <person name="Thongchul N."/>
            <person name="Tanasupawat S."/>
        </authorList>
    </citation>
    <scope>NUCLEOTIDE SEQUENCE [LARGE SCALE GENOMIC DNA]</scope>
    <source>
        <strain evidence="14 15">BK92</strain>
    </source>
</reference>
<keyword evidence="9" id="KW-0460">Magnesium</keyword>
<dbReference type="FunFam" id="3.40.1360.10:FF:000006">
    <property type="entry name" value="Ribonuclease M5"/>
    <property type="match status" value="1"/>
</dbReference>
<dbReference type="SMART" id="SM00493">
    <property type="entry name" value="TOPRIM"/>
    <property type="match status" value="1"/>
</dbReference>
<evidence type="ECO:0000256" key="1">
    <source>
        <dbReference type="ARBA" id="ARBA00022490"/>
    </source>
</evidence>
<dbReference type="RefSeq" id="WP_135349634.1">
    <property type="nucleotide sequence ID" value="NZ_SRJD01000023.1"/>
</dbReference>
<dbReference type="HAMAP" id="MF_01469">
    <property type="entry name" value="RNase_M5"/>
    <property type="match status" value="1"/>
</dbReference>
<dbReference type="GO" id="GO:0019843">
    <property type="term" value="F:rRNA binding"/>
    <property type="evidence" value="ECO:0007669"/>
    <property type="project" value="UniProtKB-KW"/>
</dbReference>
<evidence type="ECO:0000256" key="11">
    <source>
        <dbReference type="HAMAP-Rule" id="MF_01469"/>
    </source>
</evidence>
<dbReference type="Proteomes" id="UP000298347">
    <property type="component" value="Unassembled WGS sequence"/>
</dbReference>
<evidence type="ECO:0000256" key="6">
    <source>
        <dbReference type="ARBA" id="ARBA00022730"/>
    </source>
</evidence>
<evidence type="ECO:0000256" key="9">
    <source>
        <dbReference type="ARBA" id="ARBA00022842"/>
    </source>
</evidence>
<gene>
    <name evidence="11 14" type="primary">rnmV</name>
    <name evidence="14" type="ORF">E4665_15125</name>
</gene>
<comment type="function">
    <text evidence="11">Required for correct processing of both the 5' and 3' ends of 5S rRNA precursor. Cleaves both sides of a double-stranded region yielding mature 5S rRNA in one step.</text>
</comment>
<keyword evidence="8 11" id="KW-0378">Hydrolase</keyword>
<evidence type="ECO:0000256" key="4">
    <source>
        <dbReference type="ARBA" id="ARBA00022722"/>
    </source>
</evidence>
<name>A0A4Z0GL63_9BACL</name>
<protein>
    <recommendedName>
        <fullName evidence="11 12">Ribonuclease M5</fullName>
        <ecNumber evidence="11 12">3.1.26.8</ecNumber>
    </recommendedName>
    <alternativeName>
        <fullName evidence="11">RNase M5</fullName>
    </alternativeName>
    <alternativeName>
        <fullName evidence="11">Ribosomal RNA terminal maturase M5</fullName>
    </alternativeName>
</protein>
<dbReference type="InterPro" id="IPR034141">
    <property type="entry name" value="TOPRIM_RNase_M5-like"/>
</dbReference>
<dbReference type="EMBL" id="SRJD01000023">
    <property type="protein sequence ID" value="TGA96516.1"/>
    <property type="molecule type" value="Genomic_DNA"/>
</dbReference>